<gene>
    <name evidence="1" type="ORF">GCM10023332_04380</name>
</gene>
<dbReference type="Proteomes" id="UP001501323">
    <property type="component" value="Unassembled WGS sequence"/>
</dbReference>
<dbReference type="EMBL" id="BAABJY010000001">
    <property type="protein sequence ID" value="GAA4855887.1"/>
    <property type="molecule type" value="Genomic_DNA"/>
</dbReference>
<keyword evidence="2" id="KW-1185">Reference proteome</keyword>
<proteinExistence type="predicted"/>
<evidence type="ECO:0008006" key="3">
    <source>
        <dbReference type="Google" id="ProtNLM"/>
    </source>
</evidence>
<protein>
    <recommendedName>
        <fullName evidence="3">Peptidase M61 catalytic domain-containing protein</fullName>
    </recommendedName>
</protein>
<evidence type="ECO:0000313" key="2">
    <source>
        <dbReference type="Proteomes" id="UP001501323"/>
    </source>
</evidence>
<sequence>MLLCMTVVAAQGGVHARDAVDARVLRENGTELRIEVRGVQDGTRVGMLHRWAAEAARAARTATGRFPLDAARVVISQRPGSGASPVPWGQTSRRGDVSVLLYVRDDATFDELRADWTAVHEFSHLFHPYLGDRGRWLAEGLASYYQNVLRARAGLLEPREAWRRLDGGFARGRDATNGVPLSALGRGRGGTMRVYWAGAAYWLEADLALRRRGSSLDAVLAGYAGCCLRGTAWVSPEDFVAALDGIAGTDVFASRYHRYAGATRFPAVDASYASLGITRSGSTLRFSRDDAGARLRAQVMGAD</sequence>
<comment type="caution">
    <text evidence="1">The sequence shown here is derived from an EMBL/GenBank/DDBJ whole genome shotgun (WGS) entry which is preliminary data.</text>
</comment>
<evidence type="ECO:0000313" key="1">
    <source>
        <dbReference type="EMBL" id="GAA4855887.1"/>
    </source>
</evidence>
<name>A0ABP9DTM8_9GAMM</name>
<organism evidence="1 2">
    <name type="scientific">Luteimonas vadosa</name>
    <dbReference type="NCBI Taxonomy" id="1165507"/>
    <lineage>
        <taxon>Bacteria</taxon>
        <taxon>Pseudomonadati</taxon>
        <taxon>Pseudomonadota</taxon>
        <taxon>Gammaproteobacteria</taxon>
        <taxon>Lysobacterales</taxon>
        <taxon>Lysobacteraceae</taxon>
        <taxon>Luteimonas</taxon>
    </lineage>
</organism>
<reference evidence="2" key="1">
    <citation type="journal article" date="2019" name="Int. J. Syst. Evol. Microbiol.">
        <title>The Global Catalogue of Microorganisms (GCM) 10K type strain sequencing project: providing services to taxonomists for standard genome sequencing and annotation.</title>
        <authorList>
            <consortium name="The Broad Institute Genomics Platform"/>
            <consortium name="The Broad Institute Genome Sequencing Center for Infectious Disease"/>
            <person name="Wu L."/>
            <person name="Ma J."/>
        </authorList>
    </citation>
    <scope>NUCLEOTIDE SEQUENCE [LARGE SCALE GENOMIC DNA]</scope>
    <source>
        <strain evidence="2">JCM 18392</strain>
    </source>
</reference>
<dbReference type="InterPro" id="IPR027268">
    <property type="entry name" value="Peptidase_M4/M1_CTD_sf"/>
</dbReference>
<dbReference type="Gene3D" id="1.10.390.10">
    <property type="entry name" value="Neutral Protease Domain 2"/>
    <property type="match status" value="1"/>
</dbReference>
<accession>A0ABP9DTM8</accession>